<proteinExistence type="predicted"/>
<reference evidence="2" key="3">
    <citation type="submission" date="2020-12" db="UniProtKB">
        <authorList>
            <consortium name="EnsemblPlants"/>
        </authorList>
    </citation>
    <scope>IDENTIFICATION</scope>
</reference>
<sequence length="63" mass="7223">MTLAKHREIEPYLLRGKLVELRKLAAQCSFGPTEIRIECGYDSSVFFRLRLGSFLHTVPSQGR</sequence>
<gene>
    <name evidence="1" type="ORF">PHYPA_009369</name>
</gene>
<protein>
    <submittedName>
        <fullName evidence="1 2">Uncharacterized protein</fullName>
    </submittedName>
</protein>
<name>A0A2K1KGT9_PHYPA</name>
<dbReference type="Gramene" id="Pp3c6_23288V3.1">
    <property type="protein sequence ID" value="Pp3c6_23288V3.1"/>
    <property type="gene ID" value="Pp3c6_23288"/>
</dbReference>
<reference evidence="1 3" key="1">
    <citation type="journal article" date="2008" name="Science">
        <title>The Physcomitrella genome reveals evolutionary insights into the conquest of land by plants.</title>
        <authorList>
            <person name="Rensing S."/>
            <person name="Lang D."/>
            <person name="Zimmer A."/>
            <person name="Terry A."/>
            <person name="Salamov A."/>
            <person name="Shapiro H."/>
            <person name="Nishiyama T."/>
            <person name="Perroud P.-F."/>
            <person name="Lindquist E."/>
            <person name="Kamisugi Y."/>
            <person name="Tanahashi T."/>
            <person name="Sakakibara K."/>
            <person name="Fujita T."/>
            <person name="Oishi K."/>
            <person name="Shin-I T."/>
            <person name="Kuroki Y."/>
            <person name="Toyoda A."/>
            <person name="Suzuki Y."/>
            <person name="Hashimoto A."/>
            <person name="Yamaguchi K."/>
            <person name="Sugano A."/>
            <person name="Kohara Y."/>
            <person name="Fujiyama A."/>
            <person name="Anterola A."/>
            <person name="Aoki S."/>
            <person name="Ashton N."/>
            <person name="Barbazuk W.B."/>
            <person name="Barker E."/>
            <person name="Bennetzen J."/>
            <person name="Bezanilla M."/>
            <person name="Blankenship R."/>
            <person name="Cho S.H."/>
            <person name="Dutcher S."/>
            <person name="Estelle M."/>
            <person name="Fawcett J.A."/>
            <person name="Gundlach H."/>
            <person name="Hanada K."/>
            <person name="Heyl A."/>
            <person name="Hicks K.A."/>
            <person name="Hugh J."/>
            <person name="Lohr M."/>
            <person name="Mayer K."/>
            <person name="Melkozernov A."/>
            <person name="Murata T."/>
            <person name="Nelson D."/>
            <person name="Pils B."/>
            <person name="Prigge M."/>
            <person name="Reiss B."/>
            <person name="Renner T."/>
            <person name="Rombauts S."/>
            <person name="Rushton P."/>
            <person name="Sanderfoot A."/>
            <person name="Schween G."/>
            <person name="Shiu S.-H."/>
            <person name="Stueber K."/>
            <person name="Theodoulou F.L."/>
            <person name="Tu H."/>
            <person name="Van de Peer Y."/>
            <person name="Verrier P.J."/>
            <person name="Waters E."/>
            <person name="Wood A."/>
            <person name="Yang L."/>
            <person name="Cove D."/>
            <person name="Cuming A."/>
            <person name="Hasebe M."/>
            <person name="Lucas S."/>
            <person name="Mishler D.B."/>
            <person name="Reski R."/>
            <person name="Grigoriev I."/>
            <person name="Quatrano R.S."/>
            <person name="Boore J.L."/>
        </authorList>
    </citation>
    <scope>NUCLEOTIDE SEQUENCE [LARGE SCALE GENOMIC DNA]</scope>
    <source>
        <strain evidence="2 3">cv. Gransden 2004</strain>
    </source>
</reference>
<keyword evidence="3" id="KW-1185">Reference proteome</keyword>
<dbReference type="Proteomes" id="UP000006727">
    <property type="component" value="Chromosome 6"/>
</dbReference>
<dbReference type="InParanoid" id="A0A2K1KGT9"/>
<dbReference type="EMBL" id="ABEU02000006">
    <property type="protein sequence ID" value="PNR52994.1"/>
    <property type="molecule type" value="Genomic_DNA"/>
</dbReference>
<evidence type="ECO:0000313" key="2">
    <source>
        <dbReference type="EnsemblPlants" id="Pp3c6_23288V3.1"/>
    </source>
</evidence>
<organism evidence="1">
    <name type="scientific">Physcomitrium patens</name>
    <name type="common">Spreading-leaved earth moss</name>
    <name type="synonym">Physcomitrella patens</name>
    <dbReference type="NCBI Taxonomy" id="3218"/>
    <lineage>
        <taxon>Eukaryota</taxon>
        <taxon>Viridiplantae</taxon>
        <taxon>Streptophyta</taxon>
        <taxon>Embryophyta</taxon>
        <taxon>Bryophyta</taxon>
        <taxon>Bryophytina</taxon>
        <taxon>Bryopsida</taxon>
        <taxon>Funariidae</taxon>
        <taxon>Funariales</taxon>
        <taxon>Funariaceae</taxon>
        <taxon>Physcomitrium</taxon>
    </lineage>
</organism>
<evidence type="ECO:0000313" key="3">
    <source>
        <dbReference type="Proteomes" id="UP000006727"/>
    </source>
</evidence>
<dbReference type="EnsemblPlants" id="Pp3c6_23288V3.1">
    <property type="protein sequence ID" value="Pp3c6_23288V3.1"/>
    <property type="gene ID" value="Pp3c6_23288"/>
</dbReference>
<evidence type="ECO:0000313" key="1">
    <source>
        <dbReference type="EMBL" id="PNR52994.1"/>
    </source>
</evidence>
<reference evidence="1 3" key="2">
    <citation type="journal article" date="2018" name="Plant J.">
        <title>The Physcomitrella patens chromosome-scale assembly reveals moss genome structure and evolution.</title>
        <authorList>
            <person name="Lang D."/>
            <person name="Ullrich K.K."/>
            <person name="Murat F."/>
            <person name="Fuchs J."/>
            <person name="Jenkins J."/>
            <person name="Haas F.B."/>
            <person name="Piednoel M."/>
            <person name="Gundlach H."/>
            <person name="Van Bel M."/>
            <person name="Meyberg R."/>
            <person name="Vives C."/>
            <person name="Morata J."/>
            <person name="Symeonidi A."/>
            <person name="Hiss M."/>
            <person name="Muchero W."/>
            <person name="Kamisugi Y."/>
            <person name="Saleh O."/>
            <person name="Blanc G."/>
            <person name="Decker E.L."/>
            <person name="van Gessel N."/>
            <person name="Grimwood J."/>
            <person name="Hayes R.D."/>
            <person name="Graham S.W."/>
            <person name="Gunter L.E."/>
            <person name="McDaniel S.F."/>
            <person name="Hoernstein S.N.W."/>
            <person name="Larsson A."/>
            <person name="Li F.W."/>
            <person name="Perroud P.F."/>
            <person name="Phillips J."/>
            <person name="Ranjan P."/>
            <person name="Rokshar D.S."/>
            <person name="Rothfels C.J."/>
            <person name="Schneider L."/>
            <person name="Shu S."/>
            <person name="Stevenson D.W."/>
            <person name="Thummler F."/>
            <person name="Tillich M."/>
            <person name="Villarreal Aguilar J.C."/>
            <person name="Widiez T."/>
            <person name="Wong G.K."/>
            <person name="Wymore A."/>
            <person name="Zhang Y."/>
            <person name="Zimmer A.D."/>
            <person name="Quatrano R.S."/>
            <person name="Mayer K.F.X."/>
            <person name="Goodstein D."/>
            <person name="Casacuberta J.M."/>
            <person name="Vandepoele K."/>
            <person name="Reski R."/>
            <person name="Cuming A.C."/>
            <person name="Tuskan G.A."/>
            <person name="Maumus F."/>
            <person name="Salse J."/>
            <person name="Schmutz J."/>
            <person name="Rensing S.A."/>
        </authorList>
    </citation>
    <scope>NUCLEOTIDE SEQUENCE [LARGE SCALE GENOMIC DNA]</scope>
    <source>
        <strain evidence="2 3">cv. Gransden 2004</strain>
    </source>
</reference>
<dbReference type="AlphaFoldDB" id="A0A2K1KGT9"/>
<accession>A0A2K1KGT9</accession>